<comment type="caution">
    <text evidence="8">The sequence shown here is derived from an EMBL/GenBank/DDBJ whole genome shotgun (WGS) entry which is preliminary data.</text>
</comment>
<organism evidence="8 9">
    <name type="scientific">Actinoplanes hulinensis</name>
    <dbReference type="NCBI Taxonomy" id="1144547"/>
    <lineage>
        <taxon>Bacteria</taxon>
        <taxon>Bacillati</taxon>
        <taxon>Actinomycetota</taxon>
        <taxon>Actinomycetes</taxon>
        <taxon>Micromonosporales</taxon>
        <taxon>Micromonosporaceae</taxon>
        <taxon>Actinoplanes</taxon>
    </lineage>
</organism>
<proteinExistence type="predicted"/>
<accession>A0ABS7BEL5</accession>
<feature type="transmembrane region" description="Helical" evidence="6">
    <location>
        <begin position="88"/>
        <end position="106"/>
    </location>
</feature>
<sequence>MIRFADQQLTQQAVAAEQAYDEGIPESTTSVLEVPATPAHHSGDVMFDDRHFTRIPSTHSTASPPRAEGVTPAASPTGRVPRTRAGSTWSGICAAALLSVVLIVFIGQNSRSVQVDFLGMGGSLPLALALLIAAVGAAILTMVVGTVRIAQLRRLSNQRR</sequence>
<keyword evidence="2 6" id="KW-0812">Transmembrane</keyword>
<evidence type="ECO:0000256" key="4">
    <source>
        <dbReference type="ARBA" id="ARBA00023136"/>
    </source>
</evidence>
<keyword evidence="4 6" id="KW-0472">Membrane</keyword>
<name>A0ABS7BEL5_9ACTN</name>
<gene>
    <name evidence="8" type="ORF">KZ829_36910</name>
</gene>
<feature type="region of interest" description="Disordered" evidence="5">
    <location>
        <begin position="55"/>
        <end position="82"/>
    </location>
</feature>
<keyword evidence="9" id="KW-1185">Reference proteome</keyword>
<feature type="domain" description="Lipopolysaccharide assembly protein A" evidence="7">
    <location>
        <begin position="108"/>
        <end position="155"/>
    </location>
</feature>
<dbReference type="InterPro" id="IPR010445">
    <property type="entry name" value="LapA_dom"/>
</dbReference>
<feature type="transmembrane region" description="Helical" evidence="6">
    <location>
        <begin position="126"/>
        <end position="150"/>
    </location>
</feature>
<evidence type="ECO:0000259" key="7">
    <source>
        <dbReference type="Pfam" id="PF06305"/>
    </source>
</evidence>
<evidence type="ECO:0000256" key="5">
    <source>
        <dbReference type="SAM" id="MobiDB-lite"/>
    </source>
</evidence>
<evidence type="ECO:0000256" key="1">
    <source>
        <dbReference type="ARBA" id="ARBA00022475"/>
    </source>
</evidence>
<reference evidence="8 9" key="1">
    <citation type="journal article" date="2013" name="Antonie Van Leeuwenhoek">
        <title>Actinoplanes hulinensis sp. nov., a novel actinomycete isolated from soybean root (Glycine max (L.) Merr).</title>
        <authorList>
            <person name="Shen Y."/>
            <person name="Liu C."/>
            <person name="Wang X."/>
            <person name="Zhao J."/>
            <person name="Jia F."/>
            <person name="Zhang Y."/>
            <person name="Wang L."/>
            <person name="Yang D."/>
            <person name="Xiang W."/>
        </authorList>
    </citation>
    <scope>NUCLEOTIDE SEQUENCE [LARGE SCALE GENOMIC DNA]</scope>
    <source>
        <strain evidence="8 9">NEAU-M9</strain>
    </source>
</reference>
<dbReference type="EMBL" id="JAHXZI010000026">
    <property type="protein sequence ID" value="MBW6439319.1"/>
    <property type="molecule type" value="Genomic_DNA"/>
</dbReference>
<evidence type="ECO:0000256" key="6">
    <source>
        <dbReference type="SAM" id="Phobius"/>
    </source>
</evidence>
<protein>
    <submittedName>
        <fullName evidence="8">DUF1049 domain-containing protein</fullName>
    </submittedName>
</protein>
<keyword evidence="1" id="KW-1003">Cell membrane</keyword>
<evidence type="ECO:0000256" key="3">
    <source>
        <dbReference type="ARBA" id="ARBA00022989"/>
    </source>
</evidence>
<evidence type="ECO:0000256" key="2">
    <source>
        <dbReference type="ARBA" id="ARBA00022692"/>
    </source>
</evidence>
<dbReference type="Pfam" id="PF06305">
    <property type="entry name" value="LapA_dom"/>
    <property type="match status" value="1"/>
</dbReference>
<evidence type="ECO:0000313" key="8">
    <source>
        <dbReference type="EMBL" id="MBW6439319.1"/>
    </source>
</evidence>
<evidence type="ECO:0000313" key="9">
    <source>
        <dbReference type="Proteomes" id="UP001519863"/>
    </source>
</evidence>
<dbReference type="RefSeq" id="WP_220148476.1">
    <property type="nucleotide sequence ID" value="NZ_JAHXZI010000026.1"/>
</dbReference>
<dbReference type="Proteomes" id="UP001519863">
    <property type="component" value="Unassembled WGS sequence"/>
</dbReference>
<keyword evidence="3 6" id="KW-1133">Transmembrane helix</keyword>